<evidence type="ECO:0000256" key="5">
    <source>
        <dbReference type="HAMAP-Rule" id="MF_01080"/>
    </source>
</evidence>
<name>A0ABW6D3H1_9BACT</name>
<feature type="domain" description="Pseudouridine synthase II N-terminal" evidence="6">
    <location>
        <begin position="30"/>
        <end position="181"/>
    </location>
</feature>
<comment type="similarity">
    <text evidence="2 5">Belongs to the pseudouridine synthase TruB family. Type 1 subfamily.</text>
</comment>
<dbReference type="InterPro" id="IPR014780">
    <property type="entry name" value="tRNA_psdUridine_synth_TruB"/>
</dbReference>
<evidence type="ECO:0000313" key="8">
    <source>
        <dbReference type="Proteomes" id="UP001598112"/>
    </source>
</evidence>
<dbReference type="Pfam" id="PF01509">
    <property type="entry name" value="TruB_N"/>
    <property type="match status" value="1"/>
</dbReference>
<dbReference type="PANTHER" id="PTHR13767">
    <property type="entry name" value="TRNA-PSEUDOURIDINE SYNTHASE"/>
    <property type="match status" value="1"/>
</dbReference>
<dbReference type="PANTHER" id="PTHR13767:SF2">
    <property type="entry name" value="PSEUDOURIDYLATE SYNTHASE TRUB1"/>
    <property type="match status" value="1"/>
</dbReference>
<dbReference type="Gene3D" id="3.30.2350.10">
    <property type="entry name" value="Pseudouridine synthase"/>
    <property type="match status" value="1"/>
</dbReference>
<evidence type="ECO:0000256" key="3">
    <source>
        <dbReference type="ARBA" id="ARBA00022694"/>
    </source>
</evidence>
<evidence type="ECO:0000259" key="6">
    <source>
        <dbReference type="Pfam" id="PF01509"/>
    </source>
</evidence>
<keyword evidence="3 5" id="KW-0819">tRNA processing</keyword>
<dbReference type="RefSeq" id="WP_377978102.1">
    <property type="nucleotide sequence ID" value="NZ_JBBKXY010000001.1"/>
</dbReference>
<comment type="function">
    <text evidence="5">Responsible for synthesis of pseudouridine from uracil-55 in the psi GC loop of transfer RNAs.</text>
</comment>
<gene>
    <name evidence="5 7" type="primary">truB</name>
    <name evidence="7" type="ORF">SKC35_03645</name>
</gene>
<protein>
    <recommendedName>
        <fullName evidence="5">tRNA pseudouridine synthase B</fullName>
        <ecNumber evidence="5">5.4.99.25</ecNumber>
    </recommendedName>
    <alternativeName>
        <fullName evidence="5">tRNA pseudouridine(55) synthase</fullName>
        <shortName evidence="5">Psi55 synthase</shortName>
    </alternativeName>
    <alternativeName>
        <fullName evidence="5">tRNA pseudouridylate synthase</fullName>
    </alternativeName>
    <alternativeName>
        <fullName evidence="5">tRNA-uridine isomerase</fullName>
    </alternativeName>
</protein>
<comment type="catalytic activity">
    <reaction evidence="1 5">
        <text>uridine(55) in tRNA = pseudouridine(55) in tRNA</text>
        <dbReference type="Rhea" id="RHEA:42532"/>
        <dbReference type="Rhea" id="RHEA-COMP:10101"/>
        <dbReference type="Rhea" id="RHEA-COMP:10102"/>
        <dbReference type="ChEBI" id="CHEBI:65314"/>
        <dbReference type="ChEBI" id="CHEBI:65315"/>
        <dbReference type="EC" id="5.4.99.25"/>
    </reaction>
</comment>
<dbReference type="EMBL" id="JBBKXY010000001">
    <property type="protein sequence ID" value="MFD3292773.1"/>
    <property type="molecule type" value="Genomic_DNA"/>
</dbReference>
<sequence>MDELIEVQDKFYVINKPREWSSFDVVKKIRNMGRFKKIGHAGTLDPLATGILIMCVGKYTKKIDYFQSLPKTYTGKLVLGKTTPSIDLETEFDGEYPIDHINSSLLEDVRQTFLGTIQQVPPIYSAIKLNGQRLFTHARNGVSADELEIKIREVEVYRMEIDATHFPEISFEIECSKGTYIRSIVRDFGTKCQSGAYMSELLRTKIGDWGLDKAQEVATFNSELHEVLL</sequence>
<reference evidence="7 8" key="1">
    <citation type="submission" date="2024-03" db="EMBL/GenBank/DDBJ databases">
        <title>Aquirufa genome sequencing.</title>
        <authorList>
            <person name="Pitt A."/>
            <person name="Hahn M.W."/>
        </authorList>
    </citation>
    <scope>NUCLEOTIDE SEQUENCE [LARGE SCALE GENOMIC DNA]</scope>
    <source>
        <strain evidence="7 8">KTFRIE-69F</strain>
    </source>
</reference>
<dbReference type="GO" id="GO:0160148">
    <property type="term" value="F:tRNA pseudouridine(55) synthase activity"/>
    <property type="evidence" value="ECO:0007669"/>
    <property type="project" value="UniProtKB-EC"/>
</dbReference>
<evidence type="ECO:0000256" key="4">
    <source>
        <dbReference type="ARBA" id="ARBA00023235"/>
    </source>
</evidence>
<organism evidence="7 8">
    <name type="scientific">Aquirufa originis</name>
    <dbReference type="NCBI Taxonomy" id="3096514"/>
    <lineage>
        <taxon>Bacteria</taxon>
        <taxon>Pseudomonadati</taxon>
        <taxon>Bacteroidota</taxon>
        <taxon>Cytophagia</taxon>
        <taxon>Cytophagales</taxon>
        <taxon>Flectobacillaceae</taxon>
        <taxon>Aquirufa</taxon>
    </lineage>
</organism>
<keyword evidence="4 5" id="KW-0413">Isomerase</keyword>
<keyword evidence="8" id="KW-1185">Reference proteome</keyword>
<feature type="active site" description="Nucleophile" evidence="5">
    <location>
        <position position="45"/>
    </location>
</feature>
<dbReference type="Proteomes" id="UP001598112">
    <property type="component" value="Unassembled WGS sequence"/>
</dbReference>
<evidence type="ECO:0000256" key="2">
    <source>
        <dbReference type="ARBA" id="ARBA00005642"/>
    </source>
</evidence>
<dbReference type="HAMAP" id="MF_01080">
    <property type="entry name" value="TruB_bact"/>
    <property type="match status" value="1"/>
</dbReference>
<dbReference type="InterPro" id="IPR002501">
    <property type="entry name" value="PsdUridine_synth_N"/>
</dbReference>
<evidence type="ECO:0000256" key="1">
    <source>
        <dbReference type="ARBA" id="ARBA00000385"/>
    </source>
</evidence>
<comment type="caution">
    <text evidence="7">The sequence shown here is derived from an EMBL/GenBank/DDBJ whole genome shotgun (WGS) entry which is preliminary data.</text>
</comment>
<dbReference type="SUPFAM" id="SSF55120">
    <property type="entry name" value="Pseudouridine synthase"/>
    <property type="match status" value="1"/>
</dbReference>
<proteinExistence type="inferred from homology"/>
<dbReference type="EC" id="5.4.99.25" evidence="5"/>
<evidence type="ECO:0000313" key="7">
    <source>
        <dbReference type="EMBL" id="MFD3292773.1"/>
    </source>
</evidence>
<accession>A0ABW6D3H1</accession>
<dbReference type="InterPro" id="IPR020103">
    <property type="entry name" value="PsdUridine_synth_cat_dom_sf"/>
</dbReference>
<dbReference type="NCBIfam" id="TIGR00431">
    <property type="entry name" value="TruB"/>
    <property type="match status" value="1"/>
</dbReference>